<dbReference type="Gene3D" id="3.30.479.20">
    <property type="entry name" value="Elongation factor Ts, dimerisation domain"/>
    <property type="match status" value="2"/>
</dbReference>
<dbReference type="PANTHER" id="PTHR11741">
    <property type="entry name" value="ELONGATION FACTOR TS"/>
    <property type="match status" value="1"/>
</dbReference>
<name>A0A937L6I7_9PROT</name>
<dbReference type="InterPro" id="IPR018101">
    <property type="entry name" value="Transl_elong_Ts_CS"/>
</dbReference>
<dbReference type="EMBL" id="JADHOK010000021">
    <property type="protein sequence ID" value="MBL6761593.1"/>
    <property type="molecule type" value="Genomic_DNA"/>
</dbReference>
<comment type="similarity">
    <text evidence="1 6 7">Belongs to the EF-Ts family.</text>
</comment>
<evidence type="ECO:0000313" key="10">
    <source>
        <dbReference type="EMBL" id="MBL6761593.1"/>
    </source>
</evidence>
<gene>
    <name evidence="6" type="primary">tsf</name>
    <name evidence="10" type="ORF">ISQ19_02735</name>
</gene>
<sequence length="309" mass="32311">MSEITASMVKELRETSGAGMMDCKAALQENGGDMAAAVDWLRTKGLAKAAKKAGRVAADGLVGVASQGTSGAVIEVNSETDFVARNETFQSMVSDIAGVALDADDHEGLLAADYPGAGKSVGDHVTEMVGTIGENMNLRRSAKLSVENGVVASYIHNQVVDGLGKIGVLVALQSTGDTAKLEALGRQLAMHVAATNPLAATIEDLDPAETERERAVLIAEAKESGKPDEIIEKMVEGRLRKFYEEVVLTSQTFVIDGETRIEKLLQEAGKDVGGDVTLKGFVRFELGDGVDKGEEADFAAEVAAAVSGS</sequence>
<evidence type="ECO:0000313" key="11">
    <source>
        <dbReference type="Proteomes" id="UP000785783"/>
    </source>
</evidence>
<evidence type="ECO:0000256" key="1">
    <source>
        <dbReference type="ARBA" id="ARBA00005532"/>
    </source>
</evidence>
<comment type="subcellular location">
    <subcellularLocation>
        <location evidence="6 8">Cytoplasm</location>
    </subcellularLocation>
</comment>
<dbReference type="GO" id="GO:0003746">
    <property type="term" value="F:translation elongation factor activity"/>
    <property type="evidence" value="ECO:0007669"/>
    <property type="project" value="UniProtKB-UniRule"/>
</dbReference>
<comment type="function">
    <text evidence="6 7">Associates with the EF-Tu.GDP complex and induces the exchange of GDP to GTP. It remains bound to the aminoacyl-tRNA.EF-Tu.GTP complex up to the GTP hydrolysis stage on the ribosome.</text>
</comment>
<dbReference type="PROSITE" id="PS01127">
    <property type="entry name" value="EF_TS_2"/>
    <property type="match status" value="1"/>
</dbReference>
<dbReference type="GO" id="GO:0005737">
    <property type="term" value="C:cytoplasm"/>
    <property type="evidence" value="ECO:0007669"/>
    <property type="project" value="UniProtKB-SubCell"/>
</dbReference>
<dbReference type="Gene3D" id="1.10.286.20">
    <property type="match status" value="1"/>
</dbReference>
<keyword evidence="3 6" id="KW-0963">Cytoplasm</keyword>
<evidence type="ECO:0000256" key="8">
    <source>
        <dbReference type="RuleBase" id="RU000643"/>
    </source>
</evidence>
<dbReference type="AlphaFoldDB" id="A0A937L6I7"/>
<keyword evidence="5 6" id="KW-0648">Protein biosynthesis</keyword>
<dbReference type="InterPro" id="IPR009060">
    <property type="entry name" value="UBA-like_sf"/>
</dbReference>
<proteinExistence type="inferred from homology"/>
<evidence type="ECO:0000259" key="9">
    <source>
        <dbReference type="Pfam" id="PF00889"/>
    </source>
</evidence>
<dbReference type="InterPro" id="IPR001816">
    <property type="entry name" value="Transl_elong_EFTs/EF1B"/>
</dbReference>
<dbReference type="Pfam" id="PF00889">
    <property type="entry name" value="EF_TS"/>
    <property type="match status" value="1"/>
</dbReference>
<evidence type="ECO:0000256" key="6">
    <source>
        <dbReference type="HAMAP-Rule" id="MF_00050"/>
    </source>
</evidence>
<feature type="domain" description="Translation elongation factor EFTs/EF1B dimerisation" evidence="9">
    <location>
        <begin position="71"/>
        <end position="287"/>
    </location>
</feature>
<dbReference type="Proteomes" id="UP000785783">
    <property type="component" value="Unassembled WGS sequence"/>
</dbReference>
<dbReference type="FunFam" id="1.10.8.10:FF:000001">
    <property type="entry name" value="Elongation factor Ts"/>
    <property type="match status" value="1"/>
</dbReference>
<accession>A0A937L6I7</accession>
<dbReference type="SUPFAM" id="SSF46934">
    <property type="entry name" value="UBA-like"/>
    <property type="match status" value="1"/>
</dbReference>
<dbReference type="SUPFAM" id="SSF54713">
    <property type="entry name" value="Elongation factor Ts (EF-Ts), dimerisation domain"/>
    <property type="match status" value="1"/>
</dbReference>
<organism evidence="10 11">
    <name type="scientific">PS1 clade bacterium</name>
    <dbReference type="NCBI Taxonomy" id="2175152"/>
    <lineage>
        <taxon>Bacteria</taxon>
        <taxon>Pseudomonadati</taxon>
        <taxon>Pseudomonadota</taxon>
        <taxon>Alphaproteobacteria</taxon>
        <taxon>PS1 clade</taxon>
    </lineage>
</organism>
<dbReference type="HAMAP" id="MF_00050">
    <property type="entry name" value="EF_Ts"/>
    <property type="match status" value="1"/>
</dbReference>
<comment type="caution">
    <text evidence="10">The sequence shown here is derived from an EMBL/GenBank/DDBJ whole genome shotgun (WGS) entry which is preliminary data.</text>
</comment>
<evidence type="ECO:0000256" key="5">
    <source>
        <dbReference type="ARBA" id="ARBA00022917"/>
    </source>
</evidence>
<evidence type="ECO:0000256" key="7">
    <source>
        <dbReference type="RuleBase" id="RU000642"/>
    </source>
</evidence>
<dbReference type="InterPro" id="IPR014039">
    <property type="entry name" value="Transl_elong_EFTs/EF1B_dimer"/>
</dbReference>
<evidence type="ECO:0000256" key="2">
    <source>
        <dbReference type="ARBA" id="ARBA00016956"/>
    </source>
</evidence>
<reference evidence="10" key="1">
    <citation type="submission" date="2020-10" db="EMBL/GenBank/DDBJ databases">
        <title>Microbiome of the Black Sea water column analyzed by genome centric metagenomics.</title>
        <authorList>
            <person name="Cabello-Yeves P.J."/>
            <person name="Callieri C."/>
            <person name="Picazo A."/>
            <person name="Mehrshad M."/>
            <person name="Haro-Moreno J.M."/>
            <person name="Roda-Garcia J."/>
            <person name="Dzembekova N."/>
            <person name="Slabakova V."/>
            <person name="Slabakova N."/>
            <person name="Moncheva S."/>
            <person name="Rodriguez-Valera F."/>
        </authorList>
    </citation>
    <scope>NUCLEOTIDE SEQUENCE</scope>
    <source>
        <strain evidence="10">BS307-5m-G5</strain>
    </source>
</reference>
<dbReference type="PANTHER" id="PTHR11741:SF0">
    <property type="entry name" value="ELONGATION FACTOR TS, MITOCHONDRIAL"/>
    <property type="match status" value="1"/>
</dbReference>
<feature type="region of interest" description="Involved in Mg(2+) ion dislocation from EF-Tu" evidence="6">
    <location>
        <begin position="80"/>
        <end position="83"/>
    </location>
</feature>
<protein>
    <recommendedName>
        <fullName evidence="2 6">Elongation factor Ts</fullName>
        <shortName evidence="6">EF-Ts</shortName>
    </recommendedName>
</protein>
<keyword evidence="4 6" id="KW-0251">Elongation factor</keyword>
<evidence type="ECO:0000256" key="4">
    <source>
        <dbReference type="ARBA" id="ARBA00022768"/>
    </source>
</evidence>
<dbReference type="Gene3D" id="1.10.8.10">
    <property type="entry name" value="DNA helicase RuvA subunit, C-terminal domain"/>
    <property type="match status" value="1"/>
</dbReference>
<dbReference type="FunFam" id="1.10.286.20:FF:000001">
    <property type="entry name" value="Elongation factor Ts"/>
    <property type="match status" value="1"/>
</dbReference>
<dbReference type="InterPro" id="IPR036402">
    <property type="entry name" value="EF-Ts_dimer_sf"/>
</dbReference>
<evidence type="ECO:0000256" key="3">
    <source>
        <dbReference type="ARBA" id="ARBA00022490"/>
    </source>
</evidence>
<dbReference type="NCBIfam" id="TIGR00116">
    <property type="entry name" value="tsf"/>
    <property type="match status" value="1"/>
</dbReference>
<dbReference type="CDD" id="cd14275">
    <property type="entry name" value="UBA_EF-Ts"/>
    <property type="match status" value="1"/>
</dbReference>